<dbReference type="EMBL" id="FZNR01000022">
    <property type="protein sequence ID" value="SNS73773.1"/>
    <property type="molecule type" value="Genomic_DNA"/>
</dbReference>
<protein>
    <submittedName>
        <fullName evidence="3">Cation transporter/ATPase, N-terminus</fullName>
    </submittedName>
</protein>
<dbReference type="SUPFAM" id="SSF81665">
    <property type="entry name" value="Calcium ATPase, transmembrane domain M"/>
    <property type="match status" value="1"/>
</dbReference>
<keyword evidence="4" id="KW-1185">Reference proteome</keyword>
<evidence type="ECO:0000256" key="1">
    <source>
        <dbReference type="SAM" id="MobiDB-lite"/>
    </source>
</evidence>
<dbReference type="InterPro" id="IPR023298">
    <property type="entry name" value="ATPase_P-typ_TM_dom_sf"/>
</dbReference>
<evidence type="ECO:0000259" key="2">
    <source>
        <dbReference type="SMART" id="SM00831"/>
    </source>
</evidence>
<evidence type="ECO:0000313" key="4">
    <source>
        <dbReference type="Proteomes" id="UP000198415"/>
    </source>
</evidence>
<dbReference type="InterPro" id="IPR004014">
    <property type="entry name" value="ATPase_P-typ_cation-transptr_N"/>
</dbReference>
<feature type="region of interest" description="Disordered" evidence="1">
    <location>
        <begin position="1"/>
        <end position="39"/>
    </location>
</feature>
<dbReference type="Proteomes" id="UP000198415">
    <property type="component" value="Unassembled WGS sequence"/>
</dbReference>
<reference evidence="3 4" key="1">
    <citation type="submission" date="2017-06" db="EMBL/GenBank/DDBJ databases">
        <authorList>
            <person name="Kim H.J."/>
            <person name="Triplett B.A."/>
        </authorList>
    </citation>
    <scope>NUCLEOTIDE SEQUENCE [LARGE SCALE GENOMIC DNA]</scope>
    <source>
        <strain evidence="3 4">DSM 43151</strain>
    </source>
</reference>
<dbReference type="AlphaFoldDB" id="A0A239GYY7"/>
<dbReference type="Pfam" id="PF00690">
    <property type="entry name" value="Cation_ATPase_N"/>
    <property type="match status" value="1"/>
</dbReference>
<proteinExistence type="predicted"/>
<feature type="domain" description="Cation-transporting P-type ATPase N-terminal" evidence="2">
    <location>
        <begin position="18"/>
        <end position="88"/>
    </location>
</feature>
<name>A0A239GYY7_9ACTN</name>
<dbReference type="SMART" id="SM00831">
    <property type="entry name" value="Cation_ATPase_N"/>
    <property type="match status" value="1"/>
</dbReference>
<organism evidence="3 4">
    <name type="scientific">Actinoplanes regularis</name>
    <dbReference type="NCBI Taxonomy" id="52697"/>
    <lineage>
        <taxon>Bacteria</taxon>
        <taxon>Bacillati</taxon>
        <taxon>Actinomycetota</taxon>
        <taxon>Actinomycetes</taxon>
        <taxon>Micromonosporales</taxon>
        <taxon>Micromonosporaceae</taxon>
        <taxon>Actinoplanes</taxon>
    </lineage>
</organism>
<sequence>MTVPNLQVAPDASDITRPPARAGTTHLAAPDADGLSSGDAAQRLARDGGNVLPSRRPPPLWRRVVSQLRDPLVLVLLAAAGSTLATADFTDASVILFVIVVNTTVGVVSGMNAPVSSGVGVQIHRGPLSVTDCGQGHRAM</sequence>
<gene>
    <name evidence="3" type="ORF">SAMN06264365_122113</name>
</gene>
<dbReference type="Gene3D" id="2.70.150.10">
    <property type="entry name" value="Calcium-transporting ATPase, cytoplasmic transduction domain A"/>
    <property type="match status" value="1"/>
</dbReference>
<dbReference type="RefSeq" id="WP_143232790.1">
    <property type="nucleotide sequence ID" value="NZ_BOMU01000100.1"/>
</dbReference>
<accession>A0A239GYY7</accession>
<evidence type="ECO:0000313" key="3">
    <source>
        <dbReference type="EMBL" id="SNS73773.1"/>
    </source>
</evidence>
<dbReference type="Gene3D" id="1.20.1110.10">
    <property type="entry name" value="Calcium-transporting ATPase, transmembrane domain"/>
    <property type="match status" value="1"/>
</dbReference>